<dbReference type="AlphaFoldDB" id="A0AAV5LIW1"/>
<comment type="caution">
    <text evidence="1">The sequence shown here is derived from an EMBL/GenBank/DDBJ whole genome shotgun (WGS) entry which is preliminary data.</text>
</comment>
<protein>
    <submittedName>
        <fullName evidence="1">Uncharacterized protein</fullName>
    </submittedName>
</protein>
<dbReference type="Proteomes" id="UP001054252">
    <property type="component" value="Unassembled WGS sequence"/>
</dbReference>
<proteinExistence type="predicted"/>
<evidence type="ECO:0000313" key="1">
    <source>
        <dbReference type="EMBL" id="GKV37291.1"/>
    </source>
</evidence>
<name>A0AAV5LIW1_9ROSI</name>
<organism evidence="1 2">
    <name type="scientific">Rubroshorea leprosula</name>
    <dbReference type="NCBI Taxonomy" id="152421"/>
    <lineage>
        <taxon>Eukaryota</taxon>
        <taxon>Viridiplantae</taxon>
        <taxon>Streptophyta</taxon>
        <taxon>Embryophyta</taxon>
        <taxon>Tracheophyta</taxon>
        <taxon>Spermatophyta</taxon>
        <taxon>Magnoliopsida</taxon>
        <taxon>eudicotyledons</taxon>
        <taxon>Gunneridae</taxon>
        <taxon>Pentapetalae</taxon>
        <taxon>rosids</taxon>
        <taxon>malvids</taxon>
        <taxon>Malvales</taxon>
        <taxon>Dipterocarpaceae</taxon>
        <taxon>Rubroshorea</taxon>
    </lineage>
</organism>
<accession>A0AAV5LIW1</accession>
<dbReference type="EMBL" id="BPVZ01000121">
    <property type="protein sequence ID" value="GKV37291.1"/>
    <property type="molecule type" value="Genomic_DNA"/>
</dbReference>
<evidence type="ECO:0000313" key="2">
    <source>
        <dbReference type="Proteomes" id="UP001054252"/>
    </source>
</evidence>
<gene>
    <name evidence="1" type="ORF">SLEP1_g45334</name>
</gene>
<reference evidence="1 2" key="1">
    <citation type="journal article" date="2021" name="Commun. Biol.">
        <title>The genome of Shorea leprosula (Dipterocarpaceae) highlights the ecological relevance of drought in aseasonal tropical rainforests.</title>
        <authorList>
            <person name="Ng K.K.S."/>
            <person name="Kobayashi M.J."/>
            <person name="Fawcett J.A."/>
            <person name="Hatakeyama M."/>
            <person name="Paape T."/>
            <person name="Ng C.H."/>
            <person name="Ang C.C."/>
            <person name="Tnah L.H."/>
            <person name="Lee C.T."/>
            <person name="Nishiyama T."/>
            <person name="Sese J."/>
            <person name="O'Brien M.J."/>
            <person name="Copetti D."/>
            <person name="Mohd Noor M.I."/>
            <person name="Ong R.C."/>
            <person name="Putra M."/>
            <person name="Sireger I.Z."/>
            <person name="Indrioko S."/>
            <person name="Kosugi Y."/>
            <person name="Izuno A."/>
            <person name="Isagi Y."/>
            <person name="Lee S.L."/>
            <person name="Shimizu K.K."/>
        </authorList>
    </citation>
    <scope>NUCLEOTIDE SEQUENCE [LARGE SCALE GENOMIC DNA]</scope>
    <source>
        <strain evidence="1">214</strain>
    </source>
</reference>
<keyword evidence="2" id="KW-1185">Reference proteome</keyword>
<sequence>MSCNLYDRLVSVCSLQCPQYSFPRSDWWVLKPCGCLPQDLI</sequence>